<keyword evidence="1" id="KW-0812">Transmembrane</keyword>
<feature type="transmembrane region" description="Helical" evidence="1">
    <location>
        <begin position="49"/>
        <end position="74"/>
    </location>
</feature>
<sequence>MKIIFGLVGIAVGTLLIIKTEWFIQNFGTSSWAENKIGFSGGTRLLYKLIGLVVIIIAILGMTGMLGGILISVFGRLFGM</sequence>
<organism evidence="2 3">
    <name type="scientific">Candidatus Magasanikbacteria bacterium CG_4_10_14_0_2_um_filter_37_12</name>
    <dbReference type="NCBI Taxonomy" id="1974637"/>
    <lineage>
        <taxon>Bacteria</taxon>
        <taxon>Candidatus Magasanikiibacteriota</taxon>
    </lineage>
</organism>
<evidence type="ECO:0000313" key="3">
    <source>
        <dbReference type="Proteomes" id="UP000228568"/>
    </source>
</evidence>
<dbReference type="Proteomes" id="UP000228568">
    <property type="component" value="Unassembled WGS sequence"/>
</dbReference>
<protein>
    <submittedName>
        <fullName evidence="2">Uncharacterized protein</fullName>
    </submittedName>
</protein>
<evidence type="ECO:0000313" key="2">
    <source>
        <dbReference type="EMBL" id="PIZ95606.1"/>
    </source>
</evidence>
<name>A0A2M7VA16_9BACT</name>
<proteinExistence type="predicted"/>
<gene>
    <name evidence="2" type="ORF">COX81_00540</name>
</gene>
<keyword evidence="1" id="KW-0472">Membrane</keyword>
<evidence type="ECO:0000256" key="1">
    <source>
        <dbReference type="SAM" id="Phobius"/>
    </source>
</evidence>
<dbReference type="EMBL" id="PFPK01000008">
    <property type="protein sequence ID" value="PIZ95606.1"/>
    <property type="molecule type" value="Genomic_DNA"/>
</dbReference>
<reference evidence="3" key="1">
    <citation type="submission" date="2017-09" db="EMBL/GenBank/DDBJ databases">
        <title>Depth-based differentiation of microbial function through sediment-hosted aquifers and enrichment of novel symbionts in the deep terrestrial subsurface.</title>
        <authorList>
            <person name="Probst A.J."/>
            <person name="Ladd B."/>
            <person name="Jarett J.K."/>
            <person name="Geller-Mcgrath D.E."/>
            <person name="Sieber C.M.K."/>
            <person name="Emerson J.B."/>
            <person name="Anantharaman K."/>
            <person name="Thomas B.C."/>
            <person name="Malmstrom R."/>
            <person name="Stieglmeier M."/>
            <person name="Klingl A."/>
            <person name="Woyke T."/>
            <person name="Ryan C.M."/>
            <person name="Banfield J.F."/>
        </authorList>
    </citation>
    <scope>NUCLEOTIDE SEQUENCE [LARGE SCALE GENOMIC DNA]</scope>
</reference>
<accession>A0A2M7VA16</accession>
<dbReference type="AlphaFoldDB" id="A0A2M7VA16"/>
<comment type="caution">
    <text evidence="2">The sequence shown here is derived from an EMBL/GenBank/DDBJ whole genome shotgun (WGS) entry which is preliminary data.</text>
</comment>
<keyword evidence="1" id="KW-1133">Transmembrane helix</keyword>